<comment type="caution">
    <text evidence="13">Lacks conserved residue(s) required for the propagation of feature annotation.</text>
</comment>
<feature type="domain" description="EGF-like" evidence="14">
    <location>
        <begin position="1306"/>
        <end position="1346"/>
    </location>
</feature>
<evidence type="ECO:0000256" key="13">
    <source>
        <dbReference type="PROSITE-ProRule" id="PRU00076"/>
    </source>
</evidence>
<feature type="domain" description="EGF-like" evidence="14">
    <location>
        <begin position="815"/>
        <end position="858"/>
    </location>
</feature>
<evidence type="ECO:0000259" key="15">
    <source>
        <dbReference type="PROSITE" id="PS50856"/>
    </source>
</evidence>
<dbReference type="InterPro" id="IPR001846">
    <property type="entry name" value="VWF_type-D"/>
</dbReference>
<dbReference type="Pfam" id="PF23263">
    <property type="entry name" value="C8-3_MUC4"/>
    <property type="match status" value="1"/>
</dbReference>
<feature type="domain" description="EGF-like" evidence="14">
    <location>
        <begin position="526"/>
        <end position="562"/>
    </location>
</feature>
<feature type="domain" description="EGF-like" evidence="14">
    <location>
        <begin position="691"/>
        <end position="729"/>
    </location>
</feature>
<evidence type="ECO:0000256" key="11">
    <source>
        <dbReference type="ARBA" id="ARBA00023157"/>
    </source>
</evidence>
<name>A0A4Z2C6E5_9TELE</name>
<feature type="disulfide bond" evidence="13">
    <location>
        <begin position="2230"/>
        <end position="2239"/>
    </location>
</feature>
<dbReference type="InterPro" id="IPR005533">
    <property type="entry name" value="AMOP_dom"/>
</dbReference>
<dbReference type="PANTHER" id="PTHR24039:SF58">
    <property type="entry name" value="EGF-LIKE DOMAIN-CONTAINING PROTEIN"/>
    <property type="match status" value="1"/>
</dbReference>
<feature type="domain" description="EGF-like" evidence="14">
    <location>
        <begin position="1227"/>
        <end position="1266"/>
    </location>
</feature>
<keyword evidence="12" id="KW-0325">Glycoprotein</keyword>
<feature type="domain" description="EGF-like" evidence="14">
    <location>
        <begin position="1267"/>
        <end position="1305"/>
    </location>
</feature>
<dbReference type="GO" id="GO:0030855">
    <property type="term" value="P:epithelial cell differentiation"/>
    <property type="evidence" value="ECO:0007669"/>
    <property type="project" value="UniProtKB-ARBA"/>
</dbReference>
<feature type="domain" description="EGF-like" evidence="14">
    <location>
        <begin position="118"/>
        <end position="158"/>
    </location>
</feature>
<comment type="caution">
    <text evidence="18">The sequence shown here is derived from an EMBL/GenBank/DDBJ whole genome shotgun (WGS) entry which is preliminary data.</text>
</comment>
<protein>
    <recommendedName>
        <fullName evidence="20">Fibrillin-2-like</fullName>
    </recommendedName>
</protein>
<dbReference type="PROSITE" id="PS01187">
    <property type="entry name" value="EGF_CA"/>
    <property type="match status" value="10"/>
</dbReference>
<dbReference type="Pfam" id="PF07645">
    <property type="entry name" value="EGF_CA"/>
    <property type="match status" value="20"/>
</dbReference>
<dbReference type="PROSITE" id="PS00010">
    <property type="entry name" value="ASX_HYDROXYL"/>
    <property type="match status" value="29"/>
</dbReference>
<evidence type="ECO:0000256" key="9">
    <source>
        <dbReference type="ARBA" id="ARBA00022989"/>
    </source>
</evidence>
<dbReference type="InterPro" id="IPR003886">
    <property type="entry name" value="NIDO_dom"/>
</dbReference>
<dbReference type="SUPFAM" id="SSF57196">
    <property type="entry name" value="EGF/Laminin"/>
    <property type="match status" value="3"/>
</dbReference>
<dbReference type="PROSITE" id="PS51233">
    <property type="entry name" value="VWFD"/>
    <property type="match status" value="1"/>
</dbReference>
<evidence type="ECO:0000256" key="7">
    <source>
        <dbReference type="ARBA" id="ARBA00022737"/>
    </source>
</evidence>
<feature type="domain" description="EGF-like" evidence="14">
    <location>
        <begin position="980"/>
        <end position="1020"/>
    </location>
</feature>
<feature type="domain" description="EGF-like" evidence="14">
    <location>
        <begin position="1142"/>
        <end position="1184"/>
    </location>
</feature>
<dbReference type="InterPro" id="IPR009030">
    <property type="entry name" value="Growth_fac_rcpt_cys_sf"/>
</dbReference>
<dbReference type="GO" id="GO:0016020">
    <property type="term" value="C:membrane"/>
    <property type="evidence" value="ECO:0007669"/>
    <property type="project" value="UniProtKB-SubCell"/>
</dbReference>
<evidence type="ECO:0000313" key="19">
    <source>
        <dbReference type="Proteomes" id="UP000516260"/>
    </source>
</evidence>
<comment type="subcellular location">
    <subcellularLocation>
        <location evidence="1">Membrane</location>
        <topology evidence="1">Single-pass type I membrane protein</topology>
    </subcellularLocation>
    <subcellularLocation>
        <location evidence="2">Secreted</location>
    </subcellularLocation>
</comment>
<evidence type="ECO:0000313" key="18">
    <source>
        <dbReference type="EMBL" id="TNM99760.1"/>
    </source>
</evidence>
<dbReference type="FunFam" id="2.10.25.10:FF:000038">
    <property type="entry name" value="Fibrillin 2"/>
    <property type="match status" value="24"/>
</dbReference>
<dbReference type="PROSITE" id="PS50856">
    <property type="entry name" value="AMOP"/>
    <property type="match status" value="1"/>
</dbReference>
<feature type="domain" description="EGF-like" evidence="14">
    <location>
        <begin position="159"/>
        <end position="198"/>
    </location>
</feature>
<feature type="domain" description="EGF-like" evidence="14">
    <location>
        <begin position="322"/>
        <end position="362"/>
    </location>
</feature>
<dbReference type="SMART" id="SM00723">
    <property type="entry name" value="AMOP"/>
    <property type="match status" value="1"/>
</dbReference>
<feature type="domain" description="EGF-like" evidence="14">
    <location>
        <begin position="606"/>
        <end position="647"/>
    </location>
</feature>
<keyword evidence="3" id="KW-0964">Secreted</keyword>
<evidence type="ECO:0000259" key="16">
    <source>
        <dbReference type="PROSITE" id="PS51220"/>
    </source>
</evidence>
<feature type="domain" description="EGF-like" evidence="14">
    <location>
        <begin position="1394"/>
        <end position="1429"/>
    </location>
</feature>
<proteinExistence type="predicted"/>
<feature type="domain" description="EGF-like" evidence="14">
    <location>
        <begin position="199"/>
        <end position="239"/>
    </location>
</feature>
<dbReference type="InterPro" id="IPR001881">
    <property type="entry name" value="EGF-like_Ca-bd_dom"/>
</dbReference>
<dbReference type="PROSITE" id="PS50026">
    <property type="entry name" value="EGF_3"/>
    <property type="match status" value="34"/>
</dbReference>
<feature type="domain" description="EGF-like" evidence="14">
    <location>
        <begin position="730"/>
        <end position="769"/>
    </location>
</feature>
<dbReference type="FunFam" id="2.10.25.10:FF:000555">
    <property type="entry name" value="Dumpy, isoform I"/>
    <property type="match status" value="1"/>
</dbReference>
<accession>A0A4Z2C6E5</accession>
<dbReference type="PROSITE" id="PS51220">
    <property type="entry name" value="NIDO"/>
    <property type="match status" value="1"/>
</dbReference>
<dbReference type="Pfam" id="PF06119">
    <property type="entry name" value="NIDO"/>
    <property type="match status" value="1"/>
</dbReference>
<dbReference type="InterPro" id="IPR026823">
    <property type="entry name" value="cEGF"/>
</dbReference>
<feature type="domain" description="EGF-like" evidence="14">
    <location>
        <begin position="899"/>
        <end position="939"/>
    </location>
</feature>
<dbReference type="GO" id="GO:0005576">
    <property type="term" value="C:extracellular region"/>
    <property type="evidence" value="ECO:0007669"/>
    <property type="project" value="UniProtKB-SubCell"/>
</dbReference>
<evidence type="ECO:0000256" key="10">
    <source>
        <dbReference type="ARBA" id="ARBA00023136"/>
    </source>
</evidence>
<evidence type="ECO:0000256" key="2">
    <source>
        <dbReference type="ARBA" id="ARBA00004613"/>
    </source>
</evidence>
<feature type="domain" description="EGF-like" evidence="14">
    <location>
        <begin position="2197"/>
        <end position="2240"/>
    </location>
</feature>
<feature type="domain" description="EGF-like" evidence="14">
    <location>
        <begin position="407"/>
        <end position="445"/>
    </location>
</feature>
<dbReference type="InterPro" id="IPR024731">
    <property type="entry name" value="NELL2-like_EGF"/>
</dbReference>
<feature type="domain" description="AMOP" evidence="15">
    <location>
        <begin position="1684"/>
        <end position="1816"/>
    </location>
</feature>
<feature type="domain" description="EGF-like" evidence="14">
    <location>
        <begin position="1102"/>
        <end position="1141"/>
    </location>
</feature>
<keyword evidence="7" id="KW-0677">Repeat</keyword>
<evidence type="ECO:0000259" key="14">
    <source>
        <dbReference type="PROSITE" id="PS50026"/>
    </source>
</evidence>
<feature type="domain" description="EGF-like" evidence="14">
    <location>
        <begin position="648"/>
        <end position="690"/>
    </location>
</feature>
<dbReference type="SMART" id="SM00539">
    <property type="entry name" value="NIDO"/>
    <property type="match status" value="1"/>
</dbReference>
<keyword evidence="19" id="KW-1185">Reference proteome</keyword>
<dbReference type="CDD" id="cd00054">
    <property type="entry name" value="EGF_CA"/>
    <property type="match status" value="26"/>
</dbReference>
<evidence type="ECO:0000256" key="3">
    <source>
        <dbReference type="ARBA" id="ARBA00022525"/>
    </source>
</evidence>
<feature type="domain" description="EGF-like" evidence="14">
    <location>
        <begin position="78"/>
        <end position="117"/>
    </location>
</feature>
<dbReference type="FunFam" id="2.10.25.10:FF:000202">
    <property type="entry name" value="Multiple epidermal growth factor-like domains 8"/>
    <property type="match status" value="1"/>
</dbReference>
<dbReference type="InterPro" id="IPR056619">
    <property type="entry name" value="C8-3_MUC4"/>
</dbReference>
<dbReference type="PANTHER" id="PTHR24039">
    <property type="entry name" value="FIBRILLIN-RELATED"/>
    <property type="match status" value="1"/>
</dbReference>
<evidence type="ECO:0000256" key="8">
    <source>
        <dbReference type="ARBA" id="ARBA00022837"/>
    </source>
</evidence>
<dbReference type="SMART" id="SM00179">
    <property type="entry name" value="EGF_CA"/>
    <property type="match status" value="34"/>
</dbReference>
<dbReference type="InterPro" id="IPR049883">
    <property type="entry name" value="NOTCH1_EGF-like"/>
</dbReference>
<dbReference type="SMART" id="SM00216">
    <property type="entry name" value="VWD"/>
    <property type="match status" value="1"/>
</dbReference>
<keyword evidence="5" id="KW-0812">Transmembrane</keyword>
<dbReference type="Proteomes" id="UP000516260">
    <property type="component" value="Chromosome 13"/>
</dbReference>
<gene>
    <name evidence="18" type="ORF">fugu_012793</name>
</gene>
<evidence type="ECO:0000256" key="4">
    <source>
        <dbReference type="ARBA" id="ARBA00022536"/>
    </source>
</evidence>
<dbReference type="InterPro" id="IPR000742">
    <property type="entry name" value="EGF"/>
</dbReference>
<dbReference type="GO" id="GO:0005509">
    <property type="term" value="F:calcium ion binding"/>
    <property type="evidence" value="ECO:0007669"/>
    <property type="project" value="InterPro"/>
</dbReference>
<feature type="domain" description="EGF-like" evidence="14">
    <location>
        <begin position="1062"/>
        <end position="1101"/>
    </location>
</feature>
<feature type="domain" description="EGF-like" evidence="14">
    <location>
        <begin position="940"/>
        <end position="979"/>
    </location>
</feature>
<evidence type="ECO:0000256" key="12">
    <source>
        <dbReference type="ARBA" id="ARBA00023180"/>
    </source>
</evidence>
<feature type="domain" description="VWFD" evidence="17">
    <location>
        <begin position="1839"/>
        <end position="2053"/>
    </location>
</feature>
<feature type="domain" description="EGF-like" evidence="14">
    <location>
        <begin position="281"/>
        <end position="319"/>
    </location>
</feature>
<dbReference type="SMART" id="SM00181">
    <property type="entry name" value="EGF"/>
    <property type="match status" value="35"/>
</dbReference>
<organism evidence="18 19">
    <name type="scientific">Takifugu bimaculatus</name>
    <dbReference type="NCBI Taxonomy" id="433685"/>
    <lineage>
        <taxon>Eukaryota</taxon>
        <taxon>Metazoa</taxon>
        <taxon>Chordata</taxon>
        <taxon>Craniata</taxon>
        <taxon>Vertebrata</taxon>
        <taxon>Euteleostomi</taxon>
        <taxon>Actinopterygii</taxon>
        <taxon>Neopterygii</taxon>
        <taxon>Teleostei</taxon>
        <taxon>Neoteleostei</taxon>
        <taxon>Acanthomorphata</taxon>
        <taxon>Eupercaria</taxon>
        <taxon>Tetraodontiformes</taxon>
        <taxon>Tetradontoidea</taxon>
        <taxon>Tetraodontidae</taxon>
        <taxon>Takifugu</taxon>
    </lineage>
</organism>
<evidence type="ECO:0000256" key="5">
    <source>
        <dbReference type="ARBA" id="ARBA00022692"/>
    </source>
</evidence>
<dbReference type="GO" id="GO:0007160">
    <property type="term" value="P:cell-matrix adhesion"/>
    <property type="evidence" value="ECO:0007669"/>
    <property type="project" value="InterPro"/>
</dbReference>
<dbReference type="Gene3D" id="2.10.25.10">
    <property type="entry name" value="Laminin"/>
    <property type="match status" value="35"/>
</dbReference>
<keyword evidence="8" id="KW-0106">Calcium</keyword>
<keyword evidence="10" id="KW-0472">Membrane</keyword>
<evidence type="ECO:0000256" key="6">
    <source>
        <dbReference type="ARBA" id="ARBA00022729"/>
    </source>
</evidence>
<reference evidence="18 19" key="1">
    <citation type="submission" date="2019-04" db="EMBL/GenBank/DDBJ databases">
        <title>The sequence and de novo assembly of Takifugu bimaculatus genome using PacBio and Hi-C technologies.</title>
        <authorList>
            <person name="Xu P."/>
            <person name="Liu B."/>
            <person name="Zhou Z."/>
        </authorList>
    </citation>
    <scope>NUCLEOTIDE SEQUENCE [LARGE SCALE GENOMIC DNA]</scope>
    <source>
        <strain evidence="18">TB-2018</strain>
        <tissue evidence="18">Muscle</tissue>
    </source>
</reference>
<dbReference type="SUPFAM" id="SSF57184">
    <property type="entry name" value="Growth factor receptor domain"/>
    <property type="match status" value="10"/>
</dbReference>
<keyword evidence="4 13" id="KW-0245">EGF-like domain</keyword>
<dbReference type="PROSITE" id="PS01186">
    <property type="entry name" value="EGF_2"/>
    <property type="match status" value="28"/>
</dbReference>
<feature type="domain" description="EGF-like" evidence="14">
    <location>
        <begin position="240"/>
        <end position="280"/>
    </location>
</feature>
<dbReference type="EMBL" id="SWLE01000005">
    <property type="protein sequence ID" value="TNM99760.1"/>
    <property type="molecule type" value="Genomic_DNA"/>
</dbReference>
<dbReference type="Pfam" id="PF12947">
    <property type="entry name" value="EGF_3"/>
    <property type="match status" value="11"/>
</dbReference>
<feature type="domain" description="EGF-like" evidence="14">
    <location>
        <begin position="1185"/>
        <end position="1226"/>
    </location>
</feature>
<dbReference type="FunFam" id="2.10.25.10:FF:000506">
    <property type="entry name" value="Adhesion G protein-coupled receptor E1"/>
    <property type="match status" value="2"/>
</dbReference>
<dbReference type="GO" id="GO:0048731">
    <property type="term" value="P:system development"/>
    <property type="evidence" value="ECO:0007669"/>
    <property type="project" value="UniProtKB-ARBA"/>
</dbReference>
<feature type="domain" description="EGF-like" evidence="14">
    <location>
        <begin position="486"/>
        <end position="525"/>
    </location>
</feature>
<feature type="domain" description="EGF-like" evidence="14">
    <location>
        <begin position="1021"/>
        <end position="1061"/>
    </location>
</feature>
<sequence>MVDAIQWPAAQTHLEPLSVRVHLAWMETAFDCHDVNECEQNSSLPHNCSAQALCHNTNGSYTCQCQDGYRGDGFVCEDVDECQLRTTCGVNMICSNTPGSYMCSCILGVVYDVGTCVREDVCLNASITCHSLARCHRQQDSFYCQCVGGYEGSGTECLDVDECSQPQVCLAFSYCFNTNGSYFCDCWEGFQDNGTHCQDFNECQTAGSKCHPQAECIKVKNNFTCACRMGYQGDGLLCSDIDECLSGLHSCHPKARCNNTLGSYSCFCLSGYIGDGAECQDINECQKDNGGCHANALCTNREGSRLCKCKVGFSGDGFECADVNECNNQKICHWNATCTNNPGSYVCTCNAGYKGNGNYLCLDIDECSETPYLCSSSLGYKGCKNLPGSYRCTCSSGFESNGQSCVDIDECAGNICSLYADCVNTMGSYLCTCNEGFIGNGLTCADINECNEDNQCDPDAACINRLGSYECSCLEGFIGDGRQCEDINECATPNICPSTTTCVNTGGSYYCDCGTGFIFNNSMCHDLDECKAGRCSRFAACTNSPGSFSCQCTAGYRGDGFTCKDVDECSLAEQCHSNALCINIPGSYNCTCQVGYSGDGVFQCNDVNECLVANGGCGNRATCVNNQGSFYCLCPSGFILVNKTFCQDIDECKEQNNPCGVNEECKNIDGSFECSCQLGYYRLANNMECVDMDECKTNPCHVNASCLNTIGSHTCTCKRGFSGNGTQCEDIDECSAEGTCHSRALCANFIGGYFCSCQEGFNGNGFACEDVDEYFDECQVQNGGCHPVASCTNTPGTFICACPPGTDGNGFDCHDVNECEQNSSLPHNCSAQALCHNTNGSYTCQCQDGYRGDGFVCEDVDECQLRTTCGVNMICSNTPGSYMCSCILGVVYDVGTCVREDVCLNASITCHSLARCHRQQDSFYCQCVGGYEGSGTECLDVDECSQPQVCLAFSYCFNTNGSYFCDCWEGFQDNGTHCQDLNECQTGNFSCPANSTCTNTEGSYECICDLGFSGNSSLCLDVDECDHGLSQCPDFSNCLNTVGSFGCECWDGYQANNSYCEDINECQINSTCPEHSMCTNTNGSYICVCDNGFSGVGELCLDVDECSVVEGLCTNGTCINTVGSYYCDCFTGFWSNGTECEDVDECRVPLNFTVCQPNSTCINIPGSYSCPCNNGFILNGTQCQDVDECHDLDQNPCPENALCNNTAGSFFCLCSPGYEATIDGCGDIDECKDNITCRFDQVCANLPGGYECSCPSGFHEEEQACVDTNECETSPCHLLAYCWNAPGSYSCRCPLGFAGNGSWCNDVDECNALSNPCHHQALCYNSPGSYLCMCNPGFISIGPLCVDLNECQQANRHCHPTTTCSNSVGSFECSCGQGWTLTNHEDCGRLGCVDLDECVSPTICAGSMLCTNLPGSYSCSCPRNSSECGMMIWNESNLYPFGEDVGDSEVQINTEDGNSPYITPPIDFPFMGKLYNRIYFSDNGLVQFQSVSENEQYLFPAPFANGFPGDRDVTLLAAFWDDVDLTHGDGRLLYQEYHKLDRSDVYSQAVFNRTTDEVTTFEMQKGRPAFTPSWILIITWDHVVPVFYHKINSSETNTFQCVLTTDGVRSFALLRYGEMGWGPGQRLYHDAIIGYTDGKSQHIEPTVPADNLYGPGGRYRPQQRKGNMGKFGQLVYNLTGSGGSNVDPGMRCQTWAMTEPLPTLWAEDLFTCPCTLSQALEDLSFMQDTTDPGPRVKTLRGQRWGGTGGHVFKSVLSNSHGSGKRCAYEPDGPLLAGYSERYFLEHNMQKHIDGDLLPFQWCCIESPLCHLYLNKRPLDRCQGHSWTFHHGYAPAKVATQAMVYGSLHFTTFDGTDYSFKALGEFVILRLSSSSGSNIFTLQGQTDKRHTEAKVPEMVRMAAFHQGIGKTVKTRKQCCTSFQIEWRCATKADRLQVFVDGVEAPVKVGVVFMGVKDFAVRCTALDHCAAVYAGGLHVMVWRAAGHNQLAAMVEVPQTFYNRTVGLLGLWSSNRSDDFLMSDGRIVLSSDLNPPSEERLHNFGLSFPESLLLSPSPLVPLEPISTTSILSSVSPARMDELRRTCKSNMQCIHDTIATGSSELGLHTLEARQRFKELALIHSNMPPIVTEPTVIHCKVNSTVNIQFMTQDPNGDRITYSLLYPRPPGGGLLTWTILTTEPVQLTIRASDQLASTLFTPILRVCNCLNGGTCQYGSITENHRQGRFQVVGCLCPEGFSGKFCGRAADVCRGQPCFRGVQCHSRSDPSQFTCGECPDNTVSEGKQGYKCFEHGL</sequence>
<evidence type="ECO:0008006" key="20">
    <source>
        <dbReference type="Google" id="ProtNLM"/>
    </source>
</evidence>
<feature type="domain" description="NIDO" evidence="16">
    <location>
        <begin position="1518"/>
        <end position="1681"/>
    </location>
</feature>
<dbReference type="Pfam" id="PF12662">
    <property type="entry name" value="cEGF"/>
    <property type="match status" value="1"/>
</dbReference>
<feature type="domain" description="EGF-like" evidence="14">
    <location>
        <begin position="446"/>
        <end position="485"/>
    </location>
</feature>
<feature type="domain" description="EGF-like" evidence="14">
    <location>
        <begin position="1347"/>
        <end position="1385"/>
    </location>
</feature>
<evidence type="ECO:0000259" key="17">
    <source>
        <dbReference type="PROSITE" id="PS51233"/>
    </source>
</evidence>
<feature type="domain" description="EGF-like" evidence="14">
    <location>
        <begin position="34"/>
        <end position="77"/>
    </location>
</feature>
<dbReference type="GO" id="GO:0071944">
    <property type="term" value="C:cell periphery"/>
    <property type="evidence" value="ECO:0007669"/>
    <property type="project" value="UniProtKB-ARBA"/>
</dbReference>
<feature type="domain" description="EGF-like" evidence="14">
    <location>
        <begin position="774"/>
        <end position="814"/>
    </location>
</feature>
<keyword evidence="9" id="KW-1133">Transmembrane helix</keyword>
<feature type="domain" description="EGF-like" evidence="14">
    <location>
        <begin position="565"/>
        <end position="605"/>
    </location>
</feature>
<dbReference type="InterPro" id="IPR000152">
    <property type="entry name" value="EGF-type_Asp/Asn_hydroxyl_site"/>
</dbReference>
<keyword evidence="11 13" id="KW-1015">Disulfide bond</keyword>
<feature type="domain" description="EGF-like" evidence="14">
    <location>
        <begin position="859"/>
        <end position="898"/>
    </location>
</feature>
<dbReference type="InterPro" id="IPR018097">
    <property type="entry name" value="EGF_Ca-bd_CS"/>
</dbReference>
<evidence type="ECO:0000256" key="1">
    <source>
        <dbReference type="ARBA" id="ARBA00004479"/>
    </source>
</evidence>
<keyword evidence="6" id="KW-0732">Signal</keyword>
<dbReference type="PROSITE" id="PS00022">
    <property type="entry name" value="EGF_1"/>
    <property type="match status" value="1"/>
</dbReference>
<dbReference type="GO" id="GO:0048513">
    <property type="term" value="P:animal organ development"/>
    <property type="evidence" value="ECO:0007669"/>
    <property type="project" value="UniProtKB-ARBA"/>
</dbReference>